<protein>
    <submittedName>
        <fullName evidence="1">Uncharacterized protein</fullName>
    </submittedName>
</protein>
<reference evidence="1 2" key="1">
    <citation type="submission" date="2018-04" db="EMBL/GenBank/DDBJ databases">
        <title>Genomic Encyclopedia of Type Strains, Phase IV (KMG-IV): sequencing the most valuable type-strain genomes for metagenomic binning, comparative biology and taxonomic classification.</title>
        <authorList>
            <person name="Goeker M."/>
        </authorList>
    </citation>
    <scope>NUCLEOTIDE SEQUENCE [LARGE SCALE GENOMIC DNA]</scope>
    <source>
        <strain evidence="1 2">DSM 100231</strain>
    </source>
</reference>
<dbReference type="AlphaFoldDB" id="A0A2U1B1N6"/>
<proteinExistence type="predicted"/>
<evidence type="ECO:0000313" key="2">
    <source>
        <dbReference type="Proteomes" id="UP000245466"/>
    </source>
</evidence>
<gene>
    <name evidence="1" type="ORF">C8E01_103381</name>
</gene>
<comment type="caution">
    <text evidence="1">The sequence shown here is derived from an EMBL/GenBank/DDBJ whole genome shotgun (WGS) entry which is preliminary data.</text>
</comment>
<organism evidence="1 2">
    <name type="scientific">Pontibacter virosus</name>
    <dbReference type="NCBI Taxonomy" id="1765052"/>
    <lineage>
        <taxon>Bacteria</taxon>
        <taxon>Pseudomonadati</taxon>
        <taxon>Bacteroidota</taxon>
        <taxon>Cytophagia</taxon>
        <taxon>Cytophagales</taxon>
        <taxon>Hymenobacteraceae</taxon>
        <taxon>Pontibacter</taxon>
    </lineage>
</organism>
<evidence type="ECO:0000313" key="1">
    <source>
        <dbReference type="EMBL" id="PVY42511.1"/>
    </source>
</evidence>
<keyword evidence="2" id="KW-1185">Reference proteome</keyword>
<sequence length="29" mass="3386">MQHDYNNKLGHMMVVSFIMRTFAADLESV</sequence>
<name>A0A2U1B1N6_9BACT</name>
<dbReference type="EMBL" id="QEKI01000003">
    <property type="protein sequence ID" value="PVY42511.1"/>
    <property type="molecule type" value="Genomic_DNA"/>
</dbReference>
<dbReference type="Proteomes" id="UP000245466">
    <property type="component" value="Unassembled WGS sequence"/>
</dbReference>
<accession>A0A2U1B1N6</accession>